<accession>A0A243W5S2</accession>
<dbReference type="Gene3D" id="2.60.40.1120">
    <property type="entry name" value="Carboxypeptidase-like, regulatory domain"/>
    <property type="match status" value="1"/>
</dbReference>
<comment type="caution">
    <text evidence="2">The sequence shown here is derived from an EMBL/GenBank/DDBJ whole genome shotgun (WGS) entry which is preliminary data.</text>
</comment>
<feature type="transmembrane region" description="Helical" evidence="1">
    <location>
        <begin position="6"/>
        <end position="26"/>
    </location>
</feature>
<keyword evidence="1" id="KW-0472">Membrane</keyword>
<dbReference type="EMBL" id="MTSE01000040">
    <property type="protein sequence ID" value="OUJ68980.1"/>
    <property type="molecule type" value="Genomic_DNA"/>
</dbReference>
<sequence>MKVGRATILAAVFATAGGIWVSYYNAKEQRELEREQFQSNLIQQSIDFKDYKQSRANLQFLIDVGLIAEENSKINAFIRDTSVHLQRPIDRLPIAPPSHSKPYKIGLFSEAYLTGTIVDALTKRPVVGAVVIVEAYHRRYLGRPEPPPPEAEKMVTARDGKYQVHKPWGEYFLHIQRPGYKSVKLSSISLTDLTGIPDGQIIEIERE</sequence>
<dbReference type="OrthoDB" id="9157175at2"/>
<dbReference type="InterPro" id="IPR008969">
    <property type="entry name" value="CarboxyPept-like_regulatory"/>
</dbReference>
<keyword evidence="1" id="KW-0812">Transmembrane</keyword>
<evidence type="ECO:0008006" key="4">
    <source>
        <dbReference type="Google" id="ProtNLM"/>
    </source>
</evidence>
<evidence type="ECO:0000313" key="3">
    <source>
        <dbReference type="Proteomes" id="UP000194873"/>
    </source>
</evidence>
<keyword evidence="1" id="KW-1133">Transmembrane helix</keyword>
<dbReference type="SUPFAM" id="SSF49464">
    <property type="entry name" value="Carboxypeptidase regulatory domain-like"/>
    <property type="match status" value="1"/>
</dbReference>
<protein>
    <recommendedName>
        <fullName evidence="4">Carboxypeptidase regulatory-like domain-containing protein</fullName>
    </recommendedName>
</protein>
<dbReference type="Proteomes" id="UP000194873">
    <property type="component" value="Unassembled WGS sequence"/>
</dbReference>
<organism evidence="2 3">
    <name type="scientific">Hymenobacter crusticola</name>
    <dbReference type="NCBI Taxonomy" id="1770526"/>
    <lineage>
        <taxon>Bacteria</taxon>
        <taxon>Pseudomonadati</taxon>
        <taxon>Bacteroidota</taxon>
        <taxon>Cytophagia</taxon>
        <taxon>Cytophagales</taxon>
        <taxon>Hymenobacteraceae</taxon>
        <taxon>Hymenobacter</taxon>
    </lineage>
</organism>
<evidence type="ECO:0000256" key="1">
    <source>
        <dbReference type="SAM" id="Phobius"/>
    </source>
</evidence>
<proteinExistence type="predicted"/>
<dbReference type="RefSeq" id="WP_086597247.1">
    <property type="nucleotide sequence ID" value="NZ_MTSE01000040.1"/>
</dbReference>
<keyword evidence="3" id="KW-1185">Reference proteome</keyword>
<gene>
    <name evidence="2" type="ORF">BXP70_27125</name>
</gene>
<dbReference type="Pfam" id="PF13620">
    <property type="entry name" value="CarboxypepD_reg"/>
    <property type="match status" value="1"/>
</dbReference>
<dbReference type="AlphaFoldDB" id="A0A243W5S2"/>
<name>A0A243W5S2_9BACT</name>
<reference evidence="2 3" key="1">
    <citation type="submission" date="2017-01" db="EMBL/GenBank/DDBJ databases">
        <title>A new Hymenobacter.</title>
        <authorList>
            <person name="Liang Y."/>
            <person name="Feng F."/>
        </authorList>
    </citation>
    <scope>NUCLEOTIDE SEQUENCE [LARGE SCALE GENOMIC DNA]</scope>
    <source>
        <strain evidence="2">MIMBbqt21</strain>
    </source>
</reference>
<evidence type="ECO:0000313" key="2">
    <source>
        <dbReference type="EMBL" id="OUJ68980.1"/>
    </source>
</evidence>